<dbReference type="AlphaFoldDB" id="A0A3A2ZQX8"/>
<evidence type="ECO:0000256" key="1">
    <source>
        <dbReference type="SAM" id="Coils"/>
    </source>
</evidence>
<name>A0A3A2ZQX8_9EURO</name>
<feature type="region of interest" description="Disordered" evidence="2">
    <location>
        <begin position="1"/>
        <end position="23"/>
    </location>
</feature>
<dbReference type="EMBL" id="MVGC01000400">
    <property type="protein sequence ID" value="RJE19491.1"/>
    <property type="molecule type" value="Genomic_DNA"/>
</dbReference>
<evidence type="ECO:0000313" key="3">
    <source>
        <dbReference type="EMBL" id="RJE19491.1"/>
    </source>
</evidence>
<sequence length="140" mass="15573">MAQATALSQDDAAPGPQGNVAVVVPSAPATTPATAPGAVLQRLPPQPYQARVPLALRVLVFLLPRRFRFLNPHRRPFPFNLNRALFANDPQAESSKDTLREWEAQAMSIEAQLLMLEIAQTIDISEHKRIYTLLYLSLEF</sequence>
<accession>A0A3A2ZQX8</accession>
<organism evidence="3 4">
    <name type="scientific">Aspergillus sclerotialis</name>
    <dbReference type="NCBI Taxonomy" id="2070753"/>
    <lineage>
        <taxon>Eukaryota</taxon>
        <taxon>Fungi</taxon>
        <taxon>Dikarya</taxon>
        <taxon>Ascomycota</taxon>
        <taxon>Pezizomycotina</taxon>
        <taxon>Eurotiomycetes</taxon>
        <taxon>Eurotiomycetidae</taxon>
        <taxon>Eurotiales</taxon>
        <taxon>Aspergillaceae</taxon>
        <taxon>Aspergillus</taxon>
        <taxon>Aspergillus subgen. Polypaecilum</taxon>
    </lineage>
</organism>
<evidence type="ECO:0000313" key="4">
    <source>
        <dbReference type="Proteomes" id="UP000266188"/>
    </source>
</evidence>
<keyword evidence="4" id="KW-1185">Reference proteome</keyword>
<gene>
    <name evidence="3" type="ORF">PHISCL_08176</name>
</gene>
<keyword evidence="1" id="KW-0175">Coiled coil</keyword>
<proteinExistence type="predicted"/>
<reference evidence="4" key="1">
    <citation type="submission" date="2017-02" db="EMBL/GenBank/DDBJ databases">
        <authorList>
            <person name="Tafer H."/>
            <person name="Lopandic K."/>
        </authorList>
    </citation>
    <scope>NUCLEOTIDE SEQUENCE [LARGE SCALE GENOMIC DNA]</scope>
    <source>
        <strain evidence="4">CBS 366.77</strain>
    </source>
</reference>
<dbReference type="Proteomes" id="UP000266188">
    <property type="component" value="Unassembled WGS sequence"/>
</dbReference>
<protein>
    <submittedName>
        <fullName evidence="3">Uncharacterized protein</fullName>
    </submittedName>
</protein>
<comment type="caution">
    <text evidence="3">The sequence shown here is derived from an EMBL/GenBank/DDBJ whole genome shotgun (WGS) entry which is preliminary data.</text>
</comment>
<evidence type="ECO:0000256" key="2">
    <source>
        <dbReference type="SAM" id="MobiDB-lite"/>
    </source>
</evidence>
<feature type="coiled-coil region" evidence="1">
    <location>
        <begin position="92"/>
        <end position="119"/>
    </location>
</feature>